<dbReference type="GO" id="GO:0048046">
    <property type="term" value="C:apoplast"/>
    <property type="evidence" value="ECO:0007669"/>
    <property type="project" value="UniProtKB-SubCell"/>
</dbReference>
<dbReference type="InterPro" id="IPR004265">
    <property type="entry name" value="Dirigent"/>
</dbReference>
<reference evidence="2 3" key="1">
    <citation type="submission" date="2016-09" db="EMBL/GenBank/DDBJ databases">
        <title>The draft genome of Dichanthelium oligosanthes: A C3 panicoid grass species.</title>
        <authorList>
            <person name="Studer A.J."/>
            <person name="Schnable J.C."/>
            <person name="Brutnell T.P."/>
        </authorList>
    </citation>
    <scope>NUCLEOTIDE SEQUENCE [LARGE SCALE GENOMIC DNA]</scope>
    <source>
        <strain evidence="3">cv. Kellogg 1175</strain>
        <tissue evidence="2">Leaf</tissue>
    </source>
</reference>
<evidence type="ECO:0000256" key="1">
    <source>
        <dbReference type="RuleBase" id="RU363099"/>
    </source>
</evidence>
<dbReference type="Proteomes" id="UP000095767">
    <property type="component" value="Unassembled WGS sequence"/>
</dbReference>
<comment type="function">
    <text evidence="1">Dirigent proteins impart stereoselectivity on the phenoxy radical-coupling reaction, yielding optically active lignans from two molecules of coniferyl alcohol in the biosynthesis of lignans, flavonolignans, and alkaloids and thus plays a central role in plant secondary metabolism.</text>
</comment>
<keyword evidence="1" id="KW-0052">Apoplast</keyword>
<keyword evidence="3" id="KW-1185">Reference proteome</keyword>
<proteinExistence type="inferred from homology"/>
<comment type="similarity">
    <text evidence="1">Belongs to the plant dirigent protein family.</text>
</comment>
<comment type="subcellular location">
    <subcellularLocation>
        <location evidence="1">Secreted</location>
        <location evidence="1">Extracellular space</location>
        <location evidence="1">Apoplast</location>
    </subcellularLocation>
</comment>
<evidence type="ECO:0000313" key="2">
    <source>
        <dbReference type="EMBL" id="OEL13579.1"/>
    </source>
</evidence>
<evidence type="ECO:0000313" key="3">
    <source>
        <dbReference type="Proteomes" id="UP000095767"/>
    </source>
</evidence>
<dbReference type="Pfam" id="PF03018">
    <property type="entry name" value="Dirigent"/>
    <property type="match status" value="1"/>
</dbReference>
<accession>A0A1E5UL32</accession>
<dbReference type="EMBL" id="LWDX02072901">
    <property type="protein sequence ID" value="OEL13579.1"/>
    <property type="molecule type" value="Genomic_DNA"/>
</dbReference>
<comment type="caution">
    <text evidence="2">The sequence shown here is derived from an EMBL/GenBank/DDBJ whole genome shotgun (WGS) entry which is preliminary data.</text>
</comment>
<keyword evidence="1" id="KW-0964">Secreted</keyword>
<organism evidence="2 3">
    <name type="scientific">Dichanthelium oligosanthes</name>
    <dbReference type="NCBI Taxonomy" id="888268"/>
    <lineage>
        <taxon>Eukaryota</taxon>
        <taxon>Viridiplantae</taxon>
        <taxon>Streptophyta</taxon>
        <taxon>Embryophyta</taxon>
        <taxon>Tracheophyta</taxon>
        <taxon>Spermatophyta</taxon>
        <taxon>Magnoliopsida</taxon>
        <taxon>Liliopsida</taxon>
        <taxon>Poales</taxon>
        <taxon>Poaceae</taxon>
        <taxon>PACMAD clade</taxon>
        <taxon>Panicoideae</taxon>
        <taxon>Panicodae</taxon>
        <taxon>Paniceae</taxon>
        <taxon>Dichantheliinae</taxon>
        <taxon>Dichanthelium</taxon>
    </lineage>
</organism>
<dbReference type="OrthoDB" id="675103at2759"/>
<gene>
    <name evidence="2" type="ORF">BAE44_0025403</name>
</gene>
<dbReference type="AlphaFoldDB" id="A0A1E5UL32"/>
<name>A0A1E5UL32_9POAL</name>
<sequence length="79" mass="8662">MTLYIRQVYSGPNTNQAVVVPGSSNPEGFGIIAVSDWPILDGPGPDAKVVGLAQGLHSKTSRTEFSWYTSMNLFFKEER</sequence>
<comment type="subunit">
    <text evidence="1">Homodimer.</text>
</comment>
<dbReference type="PANTHER" id="PTHR21495">
    <property type="entry name" value="NUCLEOPORIN-RELATED"/>
    <property type="match status" value="1"/>
</dbReference>
<protein>
    <recommendedName>
        <fullName evidence="1">Dirigent protein</fullName>
    </recommendedName>
</protein>